<evidence type="ECO:0000256" key="8">
    <source>
        <dbReference type="ARBA" id="ARBA00023136"/>
    </source>
</evidence>
<evidence type="ECO:0000256" key="2">
    <source>
        <dbReference type="ARBA" id="ARBA00008143"/>
    </source>
</evidence>
<dbReference type="EMBL" id="CP115921">
    <property type="protein sequence ID" value="XCD18157.1"/>
    <property type="molecule type" value="Genomic_DNA"/>
</dbReference>
<dbReference type="SUPFAM" id="SSF56935">
    <property type="entry name" value="Porins"/>
    <property type="match status" value="1"/>
</dbReference>
<dbReference type="PANTHER" id="PTHR30069">
    <property type="entry name" value="TONB-DEPENDENT OUTER MEMBRANE RECEPTOR"/>
    <property type="match status" value="1"/>
</dbReference>
<dbReference type="PANTHER" id="PTHR30069:SF29">
    <property type="entry name" value="HEMOGLOBIN AND HEMOGLOBIN-HAPTOGLOBIN-BINDING PROTEIN 1-RELATED"/>
    <property type="match status" value="1"/>
</dbReference>
<evidence type="ECO:0000256" key="5">
    <source>
        <dbReference type="ARBA" id="ARBA00022692"/>
    </source>
</evidence>
<evidence type="ECO:0000313" key="16">
    <source>
        <dbReference type="EMBL" id="XCD18157.1"/>
    </source>
</evidence>
<feature type="domain" description="TonB-dependent receptor plug" evidence="15">
    <location>
        <begin position="48"/>
        <end position="157"/>
    </location>
</feature>
<organism evidence="16">
    <name type="scientific">Vibrio chaetopteri</name>
    <dbReference type="NCBI Taxonomy" id="3016528"/>
    <lineage>
        <taxon>Bacteria</taxon>
        <taxon>Pseudomonadati</taxon>
        <taxon>Pseudomonadota</taxon>
        <taxon>Gammaproteobacteria</taxon>
        <taxon>Vibrionales</taxon>
        <taxon>Vibrionaceae</taxon>
        <taxon>Vibrio</taxon>
    </lineage>
</organism>
<feature type="domain" description="TonB-dependent receptor-like beta-barrel" evidence="14">
    <location>
        <begin position="250"/>
        <end position="687"/>
    </location>
</feature>
<evidence type="ECO:0000256" key="12">
    <source>
        <dbReference type="RuleBase" id="RU003357"/>
    </source>
</evidence>
<evidence type="ECO:0000256" key="1">
    <source>
        <dbReference type="ARBA" id="ARBA00004571"/>
    </source>
</evidence>
<evidence type="ECO:0000256" key="9">
    <source>
        <dbReference type="ARBA" id="ARBA00023170"/>
    </source>
</evidence>
<dbReference type="InterPro" id="IPR011276">
    <property type="entry name" value="TonB_haem/Hb_rcpt"/>
</dbReference>
<gene>
    <name evidence="16" type="ORF">PG915_23060</name>
</gene>
<dbReference type="Gene3D" id="2.40.170.20">
    <property type="entry name" value="TonB-dependent receptor, beta-barrel domain"/>
    <property type="match status" value="1"/>
</dbReference>
<dbReference type="InterPro" id="IPR012910">
    <property type="entry name" value="Plug_dom"/>
</dbReference>
<dbReference type="InterPro" id="IPR010949">
    <property type="entry name" value="TonB_Hb/transfer/lactofer_rcpt"/>
</dbReference>
<dbReference type="InterPro" id="IPR000531">
    <property type="entry name" value="Beta-barrel_TonB"/>
</dbReference>
<dbReference type="RefSeq" id="WP_353499306.1">
    <property type="nucleotide sequence ID" value="NZ_CP115921.1"/>
</dbReference>
<reference evidence="16" key="1">
    <citation type="submission" date="2023-01" db="EMBL/GenBank/DDBJ databases">
        <title>Vibrio sp. CB1-14 genome sequencing.</title>
        <authorList>
            <person name="Otstavnykh N."/>
            <person name="Isaeva M."/>
            <person name="Meleshko D."/>
        </authorList>
    </citation>
    <scope>NUCLEOTIDE SEQUENCE</scope>
    <source>
        <strain evidence="16">CB1-14</strain>
    </source>
</reference>
<evidence type="ECO:0000256" key="11">
    <source>
        <dbReference type="PROSITE-ProRule" id="PRU01360"/>
    </source>
</evidence>
<evidence type="ECO:0000256" key="3">
    <source>
        <dbReference type="ARBA" id="ARBA00022448"/>
    </source>
</evidence>
<dbReference type="GO" id="GO:0044718">
    <property type="term" value="P:siderophore transmembrane transport"/>
    <property type="evidence" value="ECO:0007669"/>
    <property type="project" value="TreeGrafter"/>
</dbReference>
<dbReference type="KEGG" id="vck:PG915_23060"/>
<keyword evidence="5 11" id="KW-0812">Transmembrane</keyword>
<keyword evidence="8 11" id="KW-0472">Membrane</keyword>
<evidence type="ECO:0000259" key="15">
    <source>
        <dbReference type="Pfam" id="PF07715"/>
    </source>
</evidence>
<dbReference type="CDD" id="cd01347">
    <property type="entry name" value="ligand_gated_channel"/>
    <property type="match status" value="1"/>
</dbReference>
<accession>A0AAU8BNB9</accession>
<keyword evidence="6 13" id="KW-0732">Signal</keyword>
<comment type="similarity">
    <text evidence="2">Belongs to the TonB-dependent receptor family. Hemoglobin/haptoglobin binding protein subfamily.</text>
</comment>
<keyword evidence="3 11" id="KW-0813">Transport</keyword>
<dbReference type="NCBIfam" id="TIGR01786">
    <property type="entry name" value="TonB-hemlactrns"/>
    <property type="match status" value="1"/>
</dbReference>
<dbReference type="GO" id="GO:0015344">
    <property type="term" value="F:siderophore uptake transmembrane transporter activity"/>
    <property type="evidence" value="ECO:0007669"/>
    <property type="project" value="TreeGrafter"/>
</dbReference>
<dbReference type="AlphaFoldDB" id="A0AAU8BNB9"/>
<dbReference type="Gene3D" id="2.170.130.10">
    <property type="entry name" value="TonB-dependent receptor, plug domain"/>
    <property type="match status" value="1"/>
</dbReference>
<keyword evidence="7 12" id="KW-0798">TonB box</keyword>
<keyword evidence="4 11" id="KW-1134">Transmembrane beta strand</keyword>
<evidence type="ECO:0000259" key="14">
    <source>
        <dbReference type="Pfam" id="PF00593"/>
    </source>
</evidence>
<dbReference type="GO" id="GO:0015232">
    <property type="term" value="F:heme transmembrane transporter activity"/>
    <property type="evidence" value="ECO:0007669"/>
    <property type="project" value="InterPro"/>
</dbReference>
<feature type="chain" id="PRO_5043403479" evidence="13">
    <location>
        <begin position="26"/>
        <end position="732"/>
    </location>
</feature>
<sequence>MYQFPFKRQLIATSVLLAFAPQLHAEIDAKSYDDVVVVSGTKTPQAYSDVSTSISKISSDEFEKNMASDIKQAVKYLPGVEAEGSGRFGLSGFNIRGMNGSRVKIMVDGVQQPVGYNPGAGEQRKYPNAIEVDTLATIEVNKGASSSLFGSDAVAGAVVMRTKNPDDVLITDGNEHRFGIKTGYSSADENFKTTATWAMRQDKLETLLMLTYADGSETKTHGSGANVIGDQRGAANPASKNLGNVLAKAYYQVNDQHRIGLTGEYYNYSHKEDELSYYGISIPMGPMDFIYNSRNTSDENKRFRLGFEHQWQINSGIADDLEWSVNYQDSRSLNKNFDNTNLYGDRLRQRDAQDSSWQFDAKLNKQLDFDSHYHLLTYGTSYKDNRFQLNNDDYKQTGSTVGSTGVPDATTTNFGLFIDDQIFLLNEQLVLNAGLRYDSFKTDPKQSDGYSNEVSAYQDDDFSAKLGAVYHLNQQYSVFGQVSQGFKAPTVHDLYYTYNQGAIIEANPNLTSERSTSYELGFRSQSQNATYELVGFYNQYTDFISQKYLGTDPDSGKEVYTMVNLDNVDIRGVEFSTNVALDEWLGAPQGMYSRFSLTYTDGEDRKTGEQLDTVTPVRSVFALGYDNVANNWGLLSSLTMASRKTDWQDNDAEADKKNVDAPGYAVVDLTAYYRPMQDLTLRAGLFNAFDTKYWLHDDLRSKTVVPGSMSPKNYDLHTQPGRNWSVTLEYLF</sequence>
<evidence type="ECO:0000256" key="6">
    <source>
        <dbReference type="ARBA" id="ARBA00022729"/>
    </source>
</evidence>
<comment type="subcellular location">
    <subcellularLocation>
        <location evidence="1 11">Cell outer membrane</location>
        <topology evidence="1 11">Multi-pass membrane protein</topology>
    </subcellularLocation>
</comment>
<evidence type="ECO:0000256" key="13">
    <source>
        <dbReference type="SAM" id="SignalP"/>
    </source>
</evidence>
<dbReference type="InterPro" id="IPR036942">
    <property type="entry name" value="Beta-barrel_TonB_sf"/>
</dbReference>
<keyword evidence="10 11" id="KW-0998">Cell outer membrane</keyword>
<dbReference type="Pfam" id="PF00593">
    <property type="entry name" value="TonB_dep_Rec_b-barrel"/>
    <property type="match status" value="1"/>
</dbReference>
<proteinExistence type="inferred from homology"/>
<dbReference type="Pfam" id="PF07715">
    <property type="entry name" value="Plug"/>
    <property type="match status" value="1"/>
</dbReference>
<dbReference type="GO" id="GO:0009279">
    <property type="term" value="C:cell outer membrane"/>
    <property type="evidence" value="ECO:0007669"/>
    <property type="project" value="UniProtKB-SubCell"/>
</dbReference>
<evidence type="ECO:0000256" key="7">
    <source>
        <dbReference type="ARBA" id="ARBA00023077"/>
    </source>
</evidence>
<protein>
    <submittedName>
        <fullName evidence="16">TonB-dependent hemoglobin/transferrin/lactoferrin family receptor</fullName>
    </submittedName>
</protein>
<name>A0AAU8BNB9_9VIBR</name>
<dbReference type="PROSITE" id="PS52016">
    <property type="entry name" value="TONB_DEPENDENT_REC_3"/>
    <property type="match status" value="1"/>
</dbReference>
<dbReference type="InterPro" id="IPR039426">
    <property type="entry name" value="TonB-dep_rcpt-like"/>
</dbReference>
<evidence type="ECO:0000256" key="4">
    <source>
        <dbReference type="ARBA" id="ARBA00022452"/>
    </source>
</evidence>
<dbReference type="NCBIfam" id="TIGR01785">
    <property type="entry name" value="TonB-hemin"/>
    <property type="match status" value="1"/>
</dbReference>
<feature type="signal peptide" evidence="13">
    <location>
        <begin position="1"/>
        <end position="25"/>
    </location>
</feature>
<evidence type="ECO:0000256" key="10">
    <source>
        <dbReference type="ARBA" id="ARBA00023237"/>
    </source>
</evidence>
<dbReference type="InterPro" id="IPR037066">
    <property type="entry name" value="Plug_dom_sf"/>
</dbReference>
<keyword evidence="9 16" id="KW-0675">Receptor</keyword>